<feature type="transmembrane region" description="Helical" evidence="10">
    <location>
        <begin position="21"/>
        <end position="39"/>
    </location>
</feature>
<evidence type="ECO:0000313" key="12">
    <source>
        <dbReference type="EMBL" id="CAD6189235.1"/>
    </source>
</evidence>
<dbReference type="PANTHER" id="PTHR11003:SF345">
    <property type="entry name" value="TWIK FAMILY OF POTASSIUM CHANNELS PROTEIN 18"/>
    <property type="match status" value="1"/>
</dbReference>
<keyword evidence="5 8" id="KW-0406">Ion transport</keyword>
<evidence type="ECO:0000256" key="8">
    <source>
        <dbReference type="RuleBase" id="RU003857"/>
    </source>
</evidence>
<keyword evidence="13" id="KW-1185">Reference proteome</keyword>
<dbReference type="EMBL" id="CAJGYM010000010">
    <property type="protein sequence ID" value="CAD6189235.1"/>
    <property type="molecule type" value="Genomic_DNA"/>
</dbReference>
<feature type="region of interest" description="Disordered" evidence="9">
    <location>
        <begin position="328"/>
        <end position="351"/>
    </location>
</feature>
<evidence type="ECO:0000256" key="2">
    <source>
        <dbReference type="ARBA" id="ARBA00022448"/>
    </source>
</evidence>
<evidence type="ECO:0000259" key="11">
    <source>
        <dbReference type="Pfam" id="PF07885"/>
    </source>
</evidence>
<feature type="compositionally biased region" description="Acidic residues" evidence="9">
    <location>
        <begin position="328"/>
        <end position="339"/>
    </location>
</feature>
<dbReference type="GO" id="GO:0022841">
    <property type="term" value="F:potassium ion leak channel activity"/>
    <property type="evidence" value="ECO:0007669"/>
    <property type="project" value="TreeGrafter"/>
</dbReference>
<comment type="subcellular location">
    <subcellularLocation>
        <location evidence="1">Membrane</location>
        <topology evidence="1">Multi-pass membrane protein</topology>
    </subcellularLocation>
</comment>
<keyword evidence="7 8" id="KW-0407">Ion channel</keyword>
<keyword evidence="2 8" id="KW-0813">Transport</keyword>
<dbReference type="Gene3D" id="1.10.287.70">
    <property type="match status" value="1"/>
</dbReference>
<feature type="transmembrane region" description="Helical" evidence="10">
    <location>
        <begin position="114"/>
        <end position="135"/>
    </location>
</feature>
<evidence type="ECO:0000256" key="4">
    <source>
        <dbReference type="ARBA" id="ARBA00022989"/>
    </source>
</evidence>
<evidence type="ECO:0000256" key="9">
    <source>
        <dbReference type="SAM" id="MobiDB-lite"/>
    </source>
</evidence>
<comment type="caution">
    <text evidence="12">The sequence shown here is derived from an EMBL/GenBank/DDBJ whole genome shotgun (WGS) entry which is preliminary data.</text>
</comment>
<dbReference type="GO" id="GO:0030322">
    <property type="term" value="P:stabilization of membrane potential"/>
    <property type="evidence" value="ECO:0007669"/>
    <property type="project" value="TreeGrafter"/>
</dbReference>
<dbReference type="PRINTS" id="PR01333">
    <property type="entry name" value="2POREKCHANEL"/>
</dbReference>
<proteinExistence type="inferred from homology"/>
<reference evidence="12" key="1">
    <citation type="submission" date="2020-10" db="EMBL/GenBank/DDBJ databases">
        <authorList>
            <person name="Kikuchi T."/>
        </authorList>
    </citation>
    <scope>NUCLEOTIDE SEQUENCE</scope>
    <source>
        <strain evidence="12">NKZ352</strain>
    </source>
</reference>
<feature type="domain" description="Potassium channel" evidence="11">
    <location>
        <begin position="233"/>
        <end position="304"/>
    </location>
</feature>
<feature type="transmembrane region" description="Helical" evidence="10">
    <location>
        <begin position="147"/>
        <end position="169"/>
    </location>
</feature>
<dbReference type="PANTHER" id="PTHR11003">
    <property type="entry name" value="POTASSIUM CHANNEL, SUBFAMILY K"/>
    <property type="match status" value="1"/>
</dbReference>
<evidence type="ECO:0000313" key="13">
    <source>
        <dbReference type="Proteomes" id="UP000835052"/>
    </source>
</evidence>
<feature type="domain" description="Potassium channel" evidence="11">
    <location>
        <begin position="113"/>
        <end position="168"/>
    </location>
</feature>
<sequence length="471" mass="52510">MAVVASGVSRLFGQLRDGAKGMLPLLILAIYTIIGAILFRELEGPNEQHMLQEQQKDRDALMQRTIIKLNAIQMKRQRTRFSAQAESNATAVTLTEFQEKLGILPIDPEKDVHWTFLGSLFYCMTVYTTIGYGNIVPFTIPGRILTILYAFCGIPLTVISLICLGSLFAKLCKLIWKLIIKSTGVVSKDLERKMTDAVGMNEEGHTTVKGNVEETSDQDDLLSFPISILLVATIIYVFLCAAIFMAFEDWTYGTSLYFTLISFTTIGFGDVLPTDYDYMIIVSILLLIGLSIVSTVMNIIQQQIEALASGVKDNIDKEYMAALADAQDEGELPAEDVADEREKDAGKQDGRSLNTVVSKMPLKNRALFYMMPSNAKKQLAKHSENKMNKHNRSSQTGTDLLQALLKEEILKLELNNELPKYAMNQPIAPPRNSNQARVVSTDVREKAVPIEVIRVETNPSTSVRKSEEHEV</sequence>
<dbReference type="AlphaFoldDB" id="A0A8S1H130"/>
<dbReference type="GO" id="GO:0005886">
    <property type="term" value="C:plasma membrane"/>
    <property type="evidence" value="ECO:0007669"/>
    <property type="project" value="TreeGrafter"/>
</dbReference>
<feature type="compositionally biased region" description="Basic and acidic residues" evidence="9">
    <location>
        <begin position="340"/>
        <end position="350"/>
    </location>
</feature>
<feature type="transmembrane region" description="Helical" evidence="10">
    <location>
        <begin position="224"/>
        <end position="247"/>
    </location>
</feature>
<keyword evidence="3 8" id="KW-0812">Transmembrane</keyword>
<dbReference type="SUPFAM" id="SSF81324">
    <property type="entry name" value="Voltage-gated potassium channels"/>
    <property type="match status" value="2"/>
</dbReference>
<feature type="transmembrane region" description="Helical" evidence="10">
    <location>
        <begin position="254"/>
        <end position="272"/>
    </location>
</feature>
<dbReference type="Proteomes" id="UP000835052">
    <property type="component" value="Unassembled WGS sequence"/>
</dbReference>
<dbReference type="OrthoDB" id="297496at2759"/>
<accession>A0A8S1H130</accession>
<dbReference type="Pfam" id="PF07885">
    <property type="entry name" value="Ion_trans_2"/>
    <property type="match status" value="2"/>
</dbReference>
<dbReference type="GO" id="GO:0015271">
    <property type="term" value="F:outward rectifier potassium channel activity"/>
    <property type="evidence" value="ECO:0007669"/>
    <property type="project" value="TreeGrafter"/>
</dbReference>
<feature type="transmembrane region" description="Helical" evidence="10">
    <location>
        <begin position="278"/>
        <end position="300"/>
    </location>
</feature>
<evidence type="ECO:0000256" key="1">
    <source>
        <dbReference type="ARBA" id="ARBA00004141"/>
    </source>
</evidence>
<evidence type="ECO:0000256" key="10">
    <source>
        <dbReference type="SAM" id="Phobius"/>
    </source>
</evidence>
<dbReference type="InterPro" id="IPR003280">
    <property type="entry name" value="2pore_dom_K_chnl"/>
</dbReference>
<evidence type="ECO:0000256" key="3">
    <source>
        <dbReference type="ARBA" id="ARBA00022692"/>
    </source>
</evidence>
<gene>
    <name evidence="12" type="ORF">CAUJ_LOCUS5154</name>
</gene>
<evidence type="ECO:0000256" key="6">
    <source>
        <dbReference type="ARBA" id="ARBA00023136"/>
    </source>
</evidence>
<keyword evidence="6 10" id="KW-0472">Membrane</keyword>
<keyword evidence="4 10" id="KW-1133">Transmembrane helix</keyword>
<protein>
    <recommendedName>
        <fullName evidence="11">Potassium channel domain-containing protein</fullName>
    </recommendedName>
</protein>
<name>A0A8S1H130_9PELO</name>
<dbReference type="InterPro" id="IPR013099">
    <property type="entry name" value="K_chnl_dom"/>
</dbReference>
<evidence type="ECO:0000256" key="5">
    <source>
        <dbReference type="ARBA" id="ARBA00023065"/>
    </source>
</evidence>
<organism evidence="12 13">
    <name type="scientific">Caenorhabditis auriculariae</name>
    <dbReference type="NCBI Taxonomy" id="2777116"/>
    <lineage>
        <taxon>Eukaryota</taxon>
        <taxon>Metazoa</taxon>
        <taxon>Ecdysozoa</taxon>
        <taxon>Nematoda</taxon>
        <taxon>Chromadorea</taxon>
        <taxon>Rhabditida</taxon>
        <taxon>Rhabditina</taxon>
        <taxon>Rhabditomorpha</taxon>
        <taxon>Rhabditoidea</taxon>
        <taxon>Rhabditidae</taxon>
        <taxon>Peloderinae</taxon>
        <taxon>Caenorhabditis</taxon>
    </lineage>
</organism>
<evidence type="ECO:0000256" key="7">
    <source>
        <dbReference type="ARBA" id="ARBA00023303"/>
    </source>
</evidence>
<comment type="similarity">
    <text evidence="8">Belongs to the two pore domain potassium channel (TC 1.A.1.8) family.</text>
</comment>